<feature type="region of interest" description="Disordered" evidence="9">
    <location>
        <begin position="364"/>
        <end position="386"/>
    </location>
</feature>
<keyword evidence="6 10" id="KW-1133">Transmembrane helix</keyword>
<evidence type="ECO:0000256" key="8">
    <source>
        <dbReference type="ARBA" id="ARBA00023136"/>
    </source>
</evidence>
<keyword evidence="4 10" id="KW-0812">Transmembrane</keyword>
<keyword evidence="7" id="KW-0072">Autophagy</keyword>
<feature type="compositionally biased region" description="Acidic residues" evidence="9">
    <location>
        <begin position="371"/>
        <end position="386"/>
    </location>
</feature>
<evidence type="ECO:0000256" key="6">
    <source>
        <dbReference type="ARBA" id="ARBA00022989"/>
    </source>
</evidence>
<comment type="similarity">
    <text evidence="2">Belongs to the RETREG family.</text>
</comment>
<keyword evidence="8 10" id="KW-0472">Membrane</keyword>
<dbReference type="Proteomes" id="UP001152798">
    <property type="component" value="Chromosome 3"/>
</dbReference>
<proteinExistence type="inferred from homology"/>
<dbReference type="GO" id="GO:0061709">
    <property type="term" value="P:reticulophagy"/>
    <property type="evidence" value="ECO:0007669"/>
    <property type="project" value="InterPro"/>
</dbReference>
<dbReference type="AlphaFoldDB" id="A0A9P0H8P3"/>
<dbReference type="InterPro" id="IPR043384">
    <property type="entry name" value="RETREG1/3"/>
</dbReference>
<evidence type="ECO:0000256" key="4">
    <source>
        <dbReference type="ARBA" id="ARBA00022692"/>
    </source>
</evidence>
<keyword evidence="3" id="KW-0597">Phosphoprotein</keyword>
<gene>
    <name evidence="12" type="ORF">NEZAVI_LOCUS7217</name>
</gene>
<keyword evidence="13" id="KW-1185">Reference proteome</keyword>
<organism evidence="12 13">
    <name type="scientific">Nezara viridula</name>
    <name type="common">Southern green stink bug</name>
    <name type="synonym">Cimex viridulus</name>
    <dbReference type="NCBI Taxonomy" id="85310"/>
    <lineage>
        <taxon>Eukaryota</taxon>
        <taxon>Metazoa</taxon>
        <taxon>Ecdysozoa</taxon>
        <taxon>Arthropoda</taxon>
        <taxon>Hexapoda</taxon>
        <taxon>Insecta</taxon>
        <taxon>Pterygota</taxon>
        <taxon>Neoptera</taxon>
        <taxon>Paraneoptera</taxon>
        <taxon>Hemiptera</taxon>
        <taxon>Heteroptera</taxon>
        <taxon>Panheteroptera</taxon>
        <taxon>Pentatomomorpha</taxon>
        <taxon>Pentatomoidea</taxon>
        <taxon>Pentatomidae</taxon>
        <taxon>Pentatominae</taxon>
        <taxon>Nezara</taxon>
    </lineage>
</organism>
<feature type="transmembrane region" description="Helical" evidence="10">
    <location>
        <begin position="179"/>
        <end position="197"/>
    </location>
</feature>
<feature type="transmembrane region" description="Helical" evidence="10">
    <location>
        <begin position="153"/>
        <end position="173"/>
    </location>
</feature>
<dbReference type="EMBL" id="OV725079">
    <property type="protein sequence ID" value="CAH1397382.1"/>
    <property type="molecule type" value="Genomic_DNA"/>
</dbReference>
<reference evidence="12" key="1">
    <citation type="submission" date="2022-01" db="EMBL/GenBank/DDBJ databases">
        <authorList>
            <person name="King R."/>
        </authorList>
    </citation>
    <scope>NUCLEOTIDE SEQUENCE</scope>
</reference>
<feature type="transmembrane region" description="Helical" evidence="10">
    <location>
        <begin position="49"/>
        <end position="67"/>
    </location>
</feature>
<feature type="region of interest" description="Disordered" evidence="9">
    <location>
        <begin position="246"/>
        <end position="274"/>
    </location>
</feature>
<evidence type="ECO:0000256" key="5">
    <source>
        <dbReference type="ARBA" id="ARBA00022824"/>
    </source>
</evidence>
<feature type="domain" description="RETREG1-3/ARL6IP-like N-terminal reticulon-homology" evidence="11">
    <location>
        <begin position="32"/>
        <end position="210"/>
    </location>
</feature>
<sequence length="386" mass="43703">MFRYLKSMFTGDKKIEVKIPSPEEELTLRLKPYEKHLYKMQDVIAWKDIHLSSYSIIIVNIIFWILNYIEWRFLGFVFTIICVTLIHDAWVHHIWPEIRVKDPAPPAVTEEPVEIRPEGVLSLPELSRYTREIQVFITKQYQRIKYLRTTQPAFFCMCSTAVWLFIAGIGTFLSGMALAYTFVMMLLTLPGVYIHLVSDEQKQTLKQILNSAYFVLIPPESSKNVDEYMPDTSQENLDILAKAGANSHDLSTPSSDSSVGDLIPEHDESSNDTVDSFMITDKLEKADNSETDSEADALSFKNTHFNGNSSEEEASLVRDLSFPDIGSYSTRPSSTSGFTSALTGVIYKTFPTISGRLQFRATGEGVLPPPLEEDSDSEFEIIDEDS</sequence>
<evidence type="ECO:0000256" key="10">
    <source>
        <dbReference type="SAM" id="Phobius"/>
    </source>
</evidence>
<evidence type="ECO:0000256" key="1">
    <source>
        <dbReference type="ARBA" id="ARBA00004477"/>
    </source>
</evidence>
<dbReference type="PANTHER" id="PTHR28659">
    <property type="entry name" value="RETICULON-LIKE PROTEIN"/>
    <property type="match status" value="1"/>
</dbReference>
<evidence type="ECO:0000256" key="9">
    <source>
        <dbReference type="SAM" id="MobiDB-lite"/>
    </source>
</evidence>
<dbReference type="GO" id="GO:0005789">
    <property type="term" value="C:endoplasmic reticulum membrane"/>
    <property type="evidence" value="ECO:0007669"/>
    <property type="project" value="UniProtKB-SubCell"/>
</dbReference>
<dbReference type="OrthoDB" id="10029527at2759"/>
<evidence type="ECO:0000256" key="7">
    <source>
        <dbReference type="ARBA" id="ARBA00023006"/>
    </source>
</evidence>
<feature type="compositionally biased region" description="Low complexity" evidence="9">
    <location>
        <begin position="247"/>
        <end position="261"/>
    </location>
</feature>
<dbReference type="PANTHER" id="PTHR28659:SF2">
    <property type="entry name" value="RETICULON-LIKE PROTEIN"/>
    <property type="match status" value="1"/>
</dbReference>
<feature type="transmembrane region" description="Helical" evidence="10">
    <location>
        <begin position="73"/>
        <end position="91"/>
    </location>
</feature>
<evidence type="ECO:0000313" key="12">
    <source>
        <dbReference type="EMBL" id="CAH1397382.1"/>
    </source>
</evidence>
<protein>
    <recommendedName>
        <fullName evidence="11">RETREG1-3/ARL6IP-like N-terminal reticulon-homology domain-containing protein</fullName>
    </recommendedName>
</protein>
<dbReference type="Pfam" id="PF24456">
    <property type="entry name" value="RHD_RETREG1-3"/>
    <property type="match status" value="1"/>
</dbReference>
<dbReference type="InterPro" id="IPR057282">
    <property type="entry name" value="RETREG1-3-like_RHD"/>
</dbReference>
<evidence type="ECO:0000313" key="13">
    <source>
        <dbReference type="Proteomes" id="UP001152798"/>
    </source>
</evidence>
<evidence type="ECO:0000259" key="11">
    <source>
        <dbReference type="Pfam" id="PF24456"/>
    </source>
</evidence>
<evidence type="ECO:0000256" key="3">
    <source>
        <dbReference type="ARBA" id="ARBA00022553"/>
    </source>
</evidence>
<accession>A0A9P0H8P3</accession>
<keyword evidence="5" id="KW-0256">Endoplasmic reticulum</keyword>
<evidence type="ECO:0000256" key="2">
    <source>
        <dbReference type="ARBA" id="ARBA00006299"/>
    </source>
</evidence>
<comment type="subcellular location">
    <subcellularLocation>
        <location evidence="1">Endoplasmic reticulum membrane</location>
        <topology evidence="1">Multi-pass membrane protein</topology>
    </subcellularLocation>
</comment>
<name>A0A9P0H8P3_NEZVI</name>